<evidence type="ECO:0000313" key="1">
    <source>
        <dbReference type="EMBL" id="HDX30261.1"/>
    </source>
</evidence>
<dbReference type="EMBL" id="DSMG01000031">
    <property type="protein sequence ID" value="HDX30261.1"/>
    <property type="molecule type" value="Genomic_DNA"/>
</dbReference>
<comment type="caution">
    <text evidence="1">The sequence shown here is derived from an EMBL/GenBank/DDBJ whole genome shotgun (WGS) entry which is preliminary data.</text>
</comment>
<organism evidence="1">
    <name type="scientific">Caldilinea aerophila</name>
    <dbReference type="NCBI Taxonomy" id="133453"/>
    <lineage>
        <taxon>Bacteria</taxon>
        <taxon>Bacillati</taxon>
        <taxon>Chloroflexota</taxon>
        <taxon>Caldilineae</taxon>
        <taxon>Caldilineales</taxon>
        <taxon>Caldilineaceae</taxon>
        <taxon>Caldilinea</taxon>
    </lineage>
</organism>
<proteinExistence type="predicted"/>
<reference evidence="1" key="1">
    <citation type="journal article" date="2020" name="mSystems">
        <title>Genome- and Community-Level Interaction Insights into Carbon Utilization and Element Cycling Functions of Hydrothermarchaeota in Hydrothermal Sediment.</title>
        <authorList>
            <person name="Zhou Z."/>
            <person name="Liu Y."/>
            <person name="Xu W."/>
            <person name="Pan J."/>
            <person name="Luo Z.H."/>
            <person name="Li M."/>
        </authorList>
    </citation>
    <scope>NUCLEOTIDE SEQUENCE [LARGE SCALE GENOMIC DNA]</scope>
    <source>
        <strain evidence="1">SpSt-289</strain>
    </source>
</reference>
<dbReference type="Pfam" id="PF08902">
    <property type="entry name" value="DUF1848"/>
    <property type="match status" value="1"/>
</dbReference>
<gene>
    <name evidence="1" type="ORF">ENQ20_02075</name>
</gene>
<sequence>MIISASRRTDIPAFYAAWFMNRVRAGYCAVPNPFNPRQVSRVSLRPEDVDVIVFWTRNARPLMASLDELDDRGYRYYFQYTILAYPRPLEAKTPPIEAAIETFCRLSKRIGPERVIWRYDPIVFSSLTDAAFHRERFAWLAGQLRGLTRRVVISVVDGYRKVQARLRRLVAQGVTIADQSPEQIADFDELMHSLVETAMRCEMEIVSCAEELDLTRYGVRPGKCVDDALIARVFNLHLNLKKDAGQRDACGCVTSRDIGMYDSCLFGCQYCYATRNFARSAANYAAHDPASPSLLGWHEATH</sequence>
<dbReference type="AlphaFoldDB" id="A0A7C1JFQ5"/>
<protein>
    <submittedName>
        <fullName evidence="1">DUF1848 domain-containing protein</fullName>
    </submittedName>
</protein>
<accession>A0A7C1JFQ5</accession>
<dbReference type="InterPro" id="IPR014998">
    <property type="entry name" value="DUF1848"/>
</dbReference>
<name>A0A7C1JFQ5_9CHLR</name>